<keyword evidence="2" id="KW-0812">Transmembrane</keyword>
<keyword evidence="2" id="KW-1133">Transmembrane helix</keyword>
<feature type="region of interest" description="Disordered" evidence="1">
    <location>
        <begin position="27"/>
        <end position="85"/>
    </location>
</feature>
<dbReference type="Proteomes" id="UP000236884">
    <property type="component" value="Chromosome"/>
</dbReference>
<evidence type="ECO:0000313" key="4">
    <source>
        <dbReference type="Proteomes" id="UP000236884"/>
    </source>
</evidence>
<evidence type="ECO:0000256" key="1">
    <source>
        <dbReference type="SAM" id="MobiDB-lite"/>
    </source>
</evidence>
<keyword evidence="2" id="KW-0472">Membrane</keyword>
<feature type="compositionally biased region" description="Pro residues" evidence="1">
    <location>
        <begin position="75"/>
        <end position="85"/>
    </location>
</feature>
<dbReference type="EMBL" id="AP014946">
    <property type="protein sequence ID" value="BAT60288.1"/>
    <property type="molecule type" value="Genomic_DNA"/>
</dbReference>
<proteinExistence type="predicted"/>
<reference evidence="3 4" key="1">
    <citation type="submission" date="2015-08" db="EMBL/GenBank/DDBJ databases">
        <title>Investigation of the bacterial diversity of lava forest soil.</title>
        <authorList>
            <person name="Lee J.S."/>
        </authorList>
    </citation>
    <scope>NUCLEOTIDE SEQUENCE [LARGE SCALE GENOMIC DNA]</scope>
    <source>
        <strain evidence="3 4">GJW-30</strain>
    </source>
</reference>
<name>A0A0S3PWX9_9BRAD</name>
<accession>A0A0S3PWX9</accession>
<dbReference type="AlphaFoldDB" id="A0A0S3PWX9"/>
<sequence>MRGWLIVIGALILAGLAWWLGIWSLGTTRAPAPPRTETGVPQPAPAPTPPAPSRSAPGSGPPPIPQGRDLGPPRTGDPPPVPTSR</sequence>
<feature type="compositionally biased region" description="Pro residues" evidence="1">
    <location>
        <begin position="42"/>
        <end position="52"/>
    </location>
</feature>
<organism evidence="3 4">
    <name type="scientific">Variibacter gotjawalensis</name>
    <dbReference type="NCBI Taxonomy" id="1333996"/>
    <lineage>
        <taxon>Bacteria</taxon>
        <taxon>Pseudomonadati</taxon>
        <taxon>Pseudomonadota</taxon>
        <taxon>Alphaproteobacteria</taxon>
        <taxon>Hyphomicrobiales</taxon>
        <taxon>Nitrobacteraceae</taxon>
        <taxon>Variibacter</taxon>
    </lineage>
</organism>
<evidence type="ECO:0000256" key="2">
    <source>
        <dbReference type="SAM" id="Phobius"/>
    </source>
</evidence>
<protein>
    <submittedName>
        <fullName evidence="3">Uncharacterized protein</fullName>
    </submittedName>
</protein>
<gene>
    <name evidence="3" type="ORF">GJW-30_1_02824</name>
</gene>
<feature type="transmembrane region" description="Helical" evidence="2">
    <location>
        <begin position="6"/>
        <end position="25"/>
    </location>
</feature>
<evidence type="ECO:0000313" key="3">
    <source>
        <dbReference type="EMBL" id="BAT60288.1"/>
    </source>
</evidence>
<dbReference type="KEGG" id="vgo:GJW-30_1_02824"/>
<keyword evidence="4" id="KW-1185">Reference proteome</keyword>